<dbReference type="Gene3D" id="3.40.50.720">
    <property type="entry name" value="NAD(P)-binding Rossmann-like Domain"/>
    <property type="match status" value="1"/>
</dbReference>
<dbReference type="PANTHER" id="PTHR12286:SF5">
    <property type="entry name" value="SACCHAROPINE DEHYDROGENASE-LIKE OXIDOREDUCTASE"/>
    <property type="match status" value="1"/>
</dbReference>
<dbReference type="EMBL" id="JU965166">
    <property type="protein sequence ID" value="AFJ68711.1"/>
    <property type="molecule type" value="mRNA"/>
</dbReference>
<accession>I2CP78</accession>
<evidence type="ECO:0000256" key="2">
    <source>
        <dbReference type="SAM" id="Phobius"/>
    </source>
</evidence>
<evidence type="ECO:0000256" key="1">
    <source>
        <dbReference type="ARBA" id="ARBA00038048"/>
    </source>
</evidence>
<dbReference type="InterPro" id="IPR036291">
    <property type="entry name" value="NAD(P)-bd_dom_sf"/>
</dbReference>
<dbReference type="InterPro" id="IPR051276">
    <property type="entry name" value="Saccharopine_DH-like_oxidrdct"/>
</dbReference>
<gene>
    <name evidence="4" type="ORF">NGATSA_3015500</name>
</gene>
<keyword evidence="2" id="KW-0472">Membrane</keyword>
<evidence type="ECO:0000259" key="3">
    <source>
        <dbReference type="Pfam" id="PF03435"/>
    </source>
</evidence>
<organism evidence="4">
    <name type="scientific">Nannochloropsis gaditana (strain CCMP526)</name>
    <name type="common">Green microalga</name>
    <name type="synonym">Microchloropsis gaditana</name>
    <dbReference type="NCBI Taxonomy" id="1093141"/>
    <lineage>
        <taxon>Eukaryota</taxon>
        <taxon>Sar</taxon>
        <taxon>Stramenopiles</taxon>
        <taxon>Ochrophyta</taxon>
        <taxon>Eustigmatophyceae</taxon>
        <taxon>Eustigmatales</taxon>
        <taxon>Monodopsidaceae</taxon>
        <taxon>Nannochloropsis</taxon>
    </lineage>
</organism>
<feature type="non-terminal residue" evidence="4">
    <location>
        <position position="1"/>
    </location>
</feature>
<dbReference type="GO" id="GO:0005811">
    <property type="term" value="C:lipid droplet"/>
    <property type="evidence" value="ECO:0007669"/>
    <property type="project" value="TreeGrafter"/>
</dbReference>
<feature type="transmembrane region" description="Helical" evidence="2">
    <location>
        <begin position="316"/>
        <end position="334"/>
    </location>
</feature>
<proteinExistence type="evidence at transcript level"/>
<keyword evidence="2" id="KW-0812">Transmembrane</keyword>
<comment type="similarity">
    <text evidence="1">Belongs to the saccharopine dehydrogenase family.</text>
</comment>
<dbReference type="GO" id="GO:0009247">
    <property type="term" value="P:glycolipid biosynthetic process"/>
    <property type="evidence" value="ECO:0007669"/>
    <property type="project" value="TreeGrafter"/>
</dbReference>
<name>I2CP78_NANGC</name>
<dbReference type="PANTHER" id="PTHR12286">
    <property type="entry name" value="SACCHAROPINE DEHYDROGENASE-LIKE OXIDOREDUCTASE"/>
    <property type="match status" value="1"/>
</dbReference>
<protein>
    <submittedName>
        <fullName evidence="4">Putative saccharopine dehydrogenase</fullName>
    </submittedName>
</protein>
<reference evidence="4" key="1">
    <citation type="journal article" date="2012" name="Bioengineered">
        <title>Additional insights into the genome of the oleaginous model alga Nannochloropsis gaditana.</title>
        <authorList>
            <person name="Jinkerson R.E."/>
            <person name="Radakovits R."/>
            <person name="Posewitz M.C."/>
        </authorList>
    </citation>
    <scope>NUCLEOTIDE SEQUENCE</scope>
    <source>
        <strain evidence="4">CCMP526</strain>
    </source>
</reference>
<feature type="domain" description="Saccharopine dehydrogenase NADP binding" evidence="3">
    <location>
        <begin position="40"/>
        <end position="169"/>
    </location>
</feature>
<reference evidence="4" key="2">
    <citation type="journal article" date="2012" name="Nat. Commun.">
        <title>Draft genome sequence and genetic transformation of the oleaginous alga Nannochloropis gaditana.</title>
        <authorList>
            <person name="Radakovits R."/>
            <person name="Jinkerson R.E."/>
            <person name="Fuerstenberg S.I."/>
            <person name="Tae H."/>
            <person name="Settlage R.E."/>
            <person name="Boore J.L."/>
            <person name="Posewitz M.C."/>
        </authorList>
    </citation>
    <scope>NUCLEOTIDE SEQUENCE</scope>
    <source>
        <strain evidence="4">CCMP526</strain>
    </source>
</reference>
<dbReference type="GO" id="GO:0005739">
    <property type="term" value="C:mitochondrion"/>
    <property type="evidence" value="ECO:0007669"/>
    <property type="project" value="TreeGrafter"/>
</dbReference>
<dbReference type="GO" id="GO:0005886">
    <property type="term" value="C:plasma membrane"/>
    <property type="evidence" value="ECO:0007669"/>
    <property type="project" value="TreeGrafter"/>
</dbReference>
<dbReference type="AlphaFoldDB" id="I2CP78"/>
<keyword evidence="2" id="KW-1133">Transmembrane helix</keyword>
<dbReference type="InterPro" id="IPR005097">
    <property type="entry name" value="Sacchrp_dh_NADP-bd"/>
</dbReference>
<dbReference type="SUPFAM" id="SSF51735">
    <property type="entry name" value="NAD(P)-binding Rossmann-fold domains"/>
    <property type="match status" value="1"/>
</dbReference>
<sequence>KGKQQTRGTSVAFSERYTKMAPAPALATALPASQRPLSLLVYGATGFTGKYVCEYLAKTALASPSINWGIAGRNQGKLEALSHSLQKQGFPPPSLLLLADNQNPSSLEYAAAQTRLFLNCTGPYRFLGEEVIKACLRARTDYIDLCGEPEFMDRILLLYHEEAREKQVLLLSACAFDSVPADLGVIMTRKTFLARGGNALASVESFLNIDTGGKGLHGHATTFEAAVHGFGSISDLAKLRRELKRKMPYDDTRTVGPPLKAKGGPYFEKRLSRYAFKFPGSDASVVKATQRSLVLSGLVPSAALLPRYAAYFTVPSLWWAGVVSVVGGIFGFLAQRPWGRSLLLAHPALFTLGAFTPEGPSDEELAATHFQMTFIASGYSNTEPGADSSPLLRKGPCDKVLVTRITGPEPGYVATPIIFVELARALLARRSSLPPSLQGGVYTPGPIFYEAPDALWQRLESAGLRFETLEDGFKAVDS</sequence>
<evidence type="ECO:0000313" key="4">
    <source>
        <dbReference type="EMBL" id="AFJ68711.1"/>
    </source>
</evidence>
<dbReference type="Pfam" id="PF03435">
    <property type="entry name" value="Sacchrp_dh_NADP"/>
    <property type="match status" value="1"/>
</dbReference>